<evidence type="ECO:0000313" key="8">
    <source>
        <dbReference type="EMBL" id="MDM5147313.1"/>
    </source>
</evidence>
<dbReference type="Proteomes" id="UP001168167">
    <property type="component" value="Unassembled WGS sequence"/>
</dbReference>
<evidence type="ECO:0000256" key="1">
    <source>
        <dbReference type="ARBA" id="ARBA00006471"/>
    </source>
</evidence>
<protein>
    <recommendedName>
        <fullName evidence="4 6">Small ribosomal subunit protein uS8</fullName>
    </recommendedName>
</protein>
<accession>A0ABT7QKS0</accession>
<reference evidence="8" key="1">
    <citation type="submission" date="2022-08" db="EMBL/GenBank/DDBJ databases">
        <authorList>
            <person name="Dzunkova M."/>
            <person name="La Clair J."/>
            <person name="Tyml T."/>
            <person name="Doud D."/>
            <person name="Schulz F."/>
            <person name="Piquer S."/>
            <person name="Porcel Sanchis D."/>
            <person name="Osborn A."/>
            <person name="Robinson D."/>
            <person name="Louie K.B."/>
            <person name="Bowen B.P."/>
            <person name="Bowers R."/>
            <person name="Lee J."/>
            <person name="Arnau Llombart V."/>
            <person name="Diaz Villanueva W."/>
            <person name="Gosliner T."/>
            <person name="Northen T."/>
            <person name="Cheng J.-F."/>
            <person name="Burkart M.D."/>
            <person name="Woyke T."/>
        </authorList>
    </citation>
    <scope>NUCLEOTIDE SEQUENCE</scope>
    <source>
        <strain evidence="8">Df01</strain>
    </source>
</reference>
<dbReference type="InterPro" id="IPR035987">
    <property type="entry name" value="Ribosomal_uS8_sf"/>
</dbReference>
<evidence type="ECO:0000256" key="7">
    <source>
        <dbReference type="RuleBase" id="RU003660"/>
    </source>
</evidence>
<comment type="function">
    <text evidence="6">One of the primary rRNA binding proteins, it binds directly to 16S rRNA central domain where it helps coordinate assembly of the platform of the 30S subunit.</text>
</comment>
<dbReference type="Gene3D" id="3.30.1490.10">
    <property type="match status" value="1"/>
</dbReference>
<evidence type="ECO:0000256" key="4">
    <source>
        <dbReference type="ARBA" id="ARBA00035258"/>
    </source>
</evidence>
<dbReference type="PANTHER" id="PTHR11758">
    <property type="entry name" value="40S RIBOSOMAL PROTEIN S15A"/>
    <property type="match status" value="1"/>
</dbReference>
<evidence type="ECO:0000256" key="6">
    <source>
        <dbReference type="HAMAP-Rule" id="MF_01302"/>
    </source>
</evidence>
<evidence type="ECO:0000256" key="5">
    <source>
        <dbReference type="ARBA" id="ARBA00046740"/>
    </source>
</evidence>
<comment type="subunit">
    <text evidence="5 6">Part of the 30S ribosomal subunit. Contacts proteins S5 and S12.</text>
</comment>
<dbReference type="Gene3D" id="3.30.1370.30">
    <property type="match status" value="1"/>
</dbReference>
<dbReference type="HAMAP" id="MF_01302_B">
    <property type="entry name" value="Ribosomal_uS8_B"/>
    <property type="match status" value="1"/>
</dbReference>
<dbReference type="InterPro" id="IPR047863">
    <property type="entry name" value="Ribosomal_uS8_CS"/>
</dbReference>
<comment type="caution">
    <text evidence="8">The sequence shown here is derived from an EMBL/GenBank/DDBJ whole genome shotgun (WGS) entry which is preliminary data.</text>
</comment>
<reference evidence="8" key="2">
    <citation type="journal article" date="2023" name="Microbiome">
        <title>Synthase-selected sorting approach identifies a beta-lactone synthase in a nudibranch symbiotic bacterium.</title>
        <authorList>
            <person name="Dzunkova M."/>
            <person name="La Clair J.J."/>
            <person name="Tyml T."/>
            <person name="Doud D."/>
            <person name="Schulz F."/>
            <person name="Piquer-Esteban S."/>
            <person name="Porcel Sanchis D."/>
            <person name="Osborn A."/>
            <person name="Robinson D."/>
            <person name="Louie K.B."/>
            <person name="Bowen B.P."/>
            <person name="Bowers R.M."/>
            <person name="Lee J."/>
            <person name="Arnau V."/>
            <person name="Diaz-Villanueva W."/>
            <person name="Stepanauskas R."/>
            <person name="Gosliner T."/>
            <person name="Date S.V."/>
            <person name="Northen T.R."/>
            <person name="Cheng J.F."/>
            <person name="Burkart M.D."/>
            <person name="Woyke T."/>
        </authorList>
    </citation>
    <scope>NUCLEOTIDE SEQUENCE</scope>
    <source>
        <strain evidence="8">Df01</strain>
    </source>
</reference>
<dbReference type="SUPFAM" id="SSF56047">
    <property type="entry name" value="Ribosomal protein S8"/>
    <property type="match status" value="1"/>
</dbReference>
<proteinExistence type="inferred from homology"/>
<dbReference type="EMBL" id="JANQAO010000001">
    <property type="protein sequence ID" value="MDM5147313.1"/>
    <property type="molecule type" value="Genomic_DNA"/>
</dbReference>
<dbReference type="NCBIfam" id="NF001109">
    <property type="entry name" value="PRK00136.1"/>
    <property type="match status" value="1"/>
</dbReference>
<keyword evidence="6" id="KW-0694">RNA-binding</keyword>
<dbReference type="Pfam" id="PF00410">
    <property type="entry name" value="Ribosomal_S8"/>
    <property type="match status" value="1"/>
</dbReference>
<keyword evidence="2 6" id="KW-0689">Ribosomal protein</keyword>
<comment type="similarity">
    <text evidence="1 6 7">Belongs to the universal ribosomal protein uS8 family.</text>
</comment>
<evidence type="ECO:0000313" key="9">
    <source>
        <dbReference type="Proteomes" id="UP001168167"/>
    </source>
</evidence>
<keyword evidence="6" id="KW-0699">rRNA-binding</keyword>
<keyword evidence="3 6" id="KW-0687">Ribonucleoprotein</keyword>
<dbReference type="InterPro" id="IPR000630">
    <property type="entry name" value="Ribosomal_uS8"/>
</dbReference>
<dbReference type="GO" id="GO:0005840">
    <property type="term" value="C:ribosome"/>
    <property type="evidence" value="ECO:0007669"/>
    <property type="project" value="UniProtKB-KW"/>
</dbReference>
<organism evidence="8 9">
    <name type="scientific">Candidatus Doriopsillibacter californiensis</name>
    <dbReference type="NCBI Taxonomy" id="2970740"/>
    <lineage>
        <taxon>Bacteria</taxon>
        <taxon>Pseudomonadati</taxon>
        <taxon>Pseudomonadota</taxon>
        <taxon>Gammaproteobacteria</taxon>
        <taxon>Candidatus Tethybacterales</taxon>
        <taxon>Candidatus Persebacteraceae</taxon>
        <taxon>Candidatus Doriopsillibacter</taxon>
    </lineage>
</organism>
<evidence type="ECO:0000256" key="3">
    <source>
        <dbReference type="ARBA" id="ARBA00023274"/>
    </source>
</evidence>
<name>A0ABT7QKS0_9GAMM</name>
<dbReference type="PROSITE" id="PS00053">
    <property type="entry name" value="RIBOSOMAL_S8"/>
    <property type="match status" value="1"/>
</dbReference>
<keyword evidence="9" id="KW-1185">Reference proteome</keyword>
<sequence length="128" mass="14131">MMTDPIADMLARIKNAQAVGKLTVSFPNSRLKCAILDVLLTEGYIEGYSVSDDKRNIEMIIKYYASRPVIEKLRRASRPGLRRYVRAKDIELVQNGLGVAIISTSKGLMSDHQARSTGLGGEVLCDIC</sequence>
<evidence type="ECO:0000256" key="2">
    <source>
        <dbReference type="ARBA" id="ARBA00022980"/>
    </source>
</evidence>
<gene>
    <name evidence="6 8" type="primary">rpsH</name>
    <name evidence="8" type="ORF">NQX30_02855</name>
</gene>